<dbReference type="OrthoDB" id="9935637at2759"/>
<sequence length="638" mass="75988">MAKSRSRSPSWKHRQPPYRSPEHHRHKHFQDHFIENEGLQRNQRRPKNWEEGRHRQNNTRTLNYNRFNDKPYEPSLHSNTKRPPVEKFSREKRIYSPERHGDGSRRIPPTNYLTEPHRREHDRNPFPPRNQGRSTHPDDHNGLRADRRENDFHGNYHRENDWEWSHDQDHWNKHRHTDDLPPRRRHSKEFERNAAQKRYPEEQGFRELEPPFKRARETDRPDFRDQQRNYRKSDCATRPYKVDEWSKEVDLGNPCPLIHKTDTGEFTKIEYDYSHRSPIYSRKEHSSHNDLDQKYNWHEDRTHNGTRYYHHSKQTDSHCSEKTAAKISESSNKYSSKNCNSSQNESYKNETESRPPSPKEKNGKNDVPNEYRKEPAFPNDCQDKTLKATDPKTTLAPITSMETITVNLALKKPADKYRDNVNPSDRQMSQDLVAISRNESFRPVFEHLESSNPTVSSKPKTEFTQEIITIIHEVRANHFKSNDVTLHERFSKLQSENRKKEPVLIKAATLTNPEIHRRIDISLEDLQSKSLKKRTETSLPTSHRVIEDPHDLRHDIERRRKERMQGEENGGTHAGYNDSAQNQDTVEFQKSARYSRPPLRKPTSQRPDSYSRGNASHYYNSHDWFENTDRIKRPYKGQ</sequence>
<dbReference type="EMBL" id="JAACNH010000002">
    <property type="protein sequence ID" value="KAG8450619.1"/>
    <property type="molecule type" value="Genomic_DNA"/>
</dbReference>
<dbReference type="GO" id="GO:0045944">
    <property type="term" value="P:positive regulation of transcription by RNA polymerase II"/>
    <property type="evidence" value="ECO:0007669"/>
    <property type="project" value="TreeGrafter"/>
</dbReference>
<accession>A0A8T2JZP8</accession>
<dbReference type="GO" id="GO:0016592">
    <property type="term" value="C:mediator complex"/>
    <property type="evidence" value="ECO:0007669"/>
    <property type="project" value="TreeGrafter"/>
</dbReference>
<feature type="compositionally biased region" description="Basic and acidic residues" evidence="2">
    <location>
        <begin position="347"/>
        <end position="387"/>
    </location>
</feature>
<dbReference type="GO" id="GO:0003677">
    <property type="term" value="F:DNA binding"/>
    <property type="evidence" value="ECO:0007669"/>
    <property type="project" value="TreeGrafter"/>
</dbReference>
<proteinExistence type="inferred from homology"/>
<dbReference type="GO" id="GO:0003712">
    <property type="term" value="F:transcription coregulator activity"/>
    <property type="evidence" value="ECO:0007669"/>
    <property type="project" value="TreeGrafter"/>
</dbReference>
<feature type="region of interest" description="Disordered" evidence="2">
    <location>
        <begin position="175"/>
        <end position="211"/>
    </location>
</feature>
<evidence type="ECO:0000313" key="4">
    <source>
        <dbReference type="Proteomes" id="UP000812440"/>
    </source>
</evidence>
<feature type="region of interest" description="Disordered" evidence="2">
    <location>
        <begin position="308"/>
        <end position="387"/>
    </location>
</feature>
<feature type="compositionally biased region" description="Basic residues" evidence="2">
    <location>
        <begin position="1"/>
        <end position="29"/>
    </location>
</feature>
<dbReference type="AlphaFoldDB" id="A0A8T2JZP8"/>
<feature type="compositionally biased region" description="Low complexity" evidence="2">
    <location>
        <begin position="326"/>
        <end position="342"/>
    </location>
</feature>
<dbReference type="Pfam" id="PF15440">
    <property type="entry name" value="THRAP3_BCLAF1"/>
    <property type="match status" value="1"/>
</dbReference>
<feature type="compositionally biased region" description="Basic and acidic residues" evidence="2">
    <location>
        <begin position="135"/>
        <end position="148"/>
    </location>
</feature>
<feature type="region of interest" description="Disordered" evidence="2">
    <location>
        <begin position="531"/>
        <end position="638"/>
    </location>
</feature>
<evidence type="ECO:0000256" key="2">
    <source>
        <dbReference type="SAM" id="MobiDB-lite"/>
    </source>
</evidence>
<dbReference type="PANTHER" id="PTHR15268">
    <property type="entry name" value="THRAP3/BCLAF1"/>
    <property type="match status" value="1"/>
</dbReference>
<dbReference type="Proteomes" id="UP000812440">
    <property type="component" value="Chromosome 2"/>
</dbReference>
<comment type="caution">
    <text evidence="3">The sequence shown here is derived from an EMBL/GenBank/DDBJ whole genome shotgun (WGS) entry which is preliminary data.</text>
</comment>
<feature type="compositionally biased region" description="Basic and acidic residues" evidence="2">
    <location>
        <begin position="115"/>
        <end position="124"/>
    </location>
</feature>
<feature type="compositionally biased region" description="Basic and acidic residues" evidence="2">
    <location>
        <begin position="83"/>
        <end position="105"/>
    </location>
</feature>
<feature type="region of interest" description="Disordered" evidence="2">
    <location>
        <begin position="1"/>
        <end position="148"/>
    </location>
</feature>
<feature type="compositionally biased region" description="Polar residues" evidence="2">
    <location>
        <begin position="578"/>
        <end position="588"/>
    </location>
</feature>
<dbReference type="InterPro" id="IPR029199">
    <property type="entry name" value="THRAP3_BCLAF1"/>
</dbReference>
<feature type="compositionally biased region" description="Basic and acidic residues" evidence="2">
    <location>
        <begin position="623"/>
        <end position="632"/>
    </location>
</feature>
<dbReference type="PANTHER" id="PTHR15268:SF17">
    <property type="entry name" value="BCLAF1 AND THRAP3 FAMILY MEMBER 3"/>
    <property type="match status" value="1"/>
</dbReference>
<feature type="compositionally biased region" description="Basic and acidic residues" evidence="2">
    <location>
        <begin position="313"/>
        <end position="324"/>
    </location>
</feature>
<evidence type="ECO:0000256" key="1">
    <source>
        <dbReference type="ARBA" id="ARBA00006481"/>
    </source>
</evidence>
<feature type="compositionally biased region" description="Polar residues" evidence="2">
    <location>
        <begin position="602"/>
        <end position="619"/>
    </location>
</feature>
<evidence type="ECO:0008006" key="5">
    <source>
        <dbReference type="Google" id="ProtNLM"/>
    </source>
</evidence>
<gene>
    <name evidence="3" type="ORF">GDO86_003044</name>
</gene>
<name>A0A8T2JZP8_9PIPI</name>
<keyword evidence="4" id="KW-1185">Reference proteome</keyword>
<reference evidence="3" key="1">
    <citation type="thesis" date="2020" institute="ProQuest LLC" country="789 East Eisenhower Parkway, Ann Arbor, MI, USA">
        <title>Comparative Genomics and Chromosome Evolution.</title>
        <authorList>
            <person name="Mudd A.B."/>
        </authorList>
    </citation>
    <scope>NUCLEOTIDE SEQUENCE</scope>
    <source>
        <strain evidence="3">Female2</strain>
        <tissue evidence="3">Blood</tissue>
    </source>
</reference>
<evidence type="ECO:0000313" key="3">
    <source>
        <dbReference type="EMBL" id="KAG8450619.1"/>
    </source>
</evidence>
<comment type="similarity">
    <text evidence="1">Belongs to the BCLAF1/THRAP3 family.</text>
</comment>
<protein>
    <recommendedName>
        <fullName evidence="5">BCLAF1 and THRAP3 family member 3</fullName>
    </recommendedName>
</protein>
<organism evidence="3 4">
    <name type="scientific">Hymenochirus boettgeri</name>
    <name type="common">Congo dwarf clawed frog</name>
    <dbReference type="NCBI Taxonomy" id="247094"/>
    <lineage>
        <taxon>Eukaryota</taxon>
        <taxon>Metazoa</taxon>
        <taxon>Chordata</taxon>
        <taxon>Craniata</taxon>
        <taxon>Vertebrata</taxon>
        <taxon>Euteleostomi</taxon>
        <taxon>Amphibia</taxon>
        <taxon>Batrachia</taxon>
        <taxon>Anura</taxon>
        <taxon>Pipoidea</taxon>
        <taxon>Pipidae</taxon>
        <taxon>Pipinae</taxon>
        <taxon>Hymenochirus</taxon>
    </lineage>
</organism>
<feature type="compositionally biased region" description="Basic and acidic residues" evidence="2">
    <location>
        <begin position="544"/>
        <end position="566"/>
    </location>
</feature>